<dbReference type="InterPro" id="IPR036134">
    <property type="entry name" value="Crypto/Photolyase_FAD-like_sf"/>
</dbReference>
<dbReference type="GO" id="GO:0071949">
    <property type="term" value="F:FAD binding"/>
    <property type="evidence" value="ECO:0007669"/>
    <property type="project" value="TreeGrafter"/>
</dbReference>
<organism evidence="12 13">
    <name type="scientific">Henriciella barbarensis</name>
    <dbReference type="NCBI Taxonomy" id="86342"/>
    <lineage>
        <taxon>Bacteria</taxon>
        <taxon>Pseudomonadati</taxon>
        <taxon>Pseudomonadota</taxon>
        <taxon>Alphaproteobacteria</taxon>
        <taxon>Hyphomonadales</taxon>
        <taxon>Hyphomonadaceae</taxon>
        <taxon>Henriciella</taxon>
    </lineage>
</organism>
<keyword evidence="12" id="KW-0456">Lyase</keyword>
<feature type="binding site" evidence="8">
    <location>
        <position position="278"/>
    </location>
    <ligand>
        <name>FAD</name>
        <dbReference type="ChEBI" id="CHEBI:57692"/>
    </ligand>
</feature>
<evidence type="ECO:0000256" key="8">
    <source>
        <dbReference type="PIRSR" id="PIRSR602081-1"/>
    </source>
</evidence>
<gene>
    <name evidence="12" type="ORF">D1224_00545</name>
</gene>
<evidence type="ECO:0000256" key="5">
    <source>
        <dbReference type="ARBA" id="ARBA00022827"/>
    </source>
</evidence>
<dbReference type="Pfam" id="PF03441">
    <property type="entry name" value="FAD_binding_7"/>
    <property type="match status" value="1"/>
</dbReference>
<comment type="catalytic activity">
    <reaction evidence="7">
        <text>cyclobutadipyrimidine (in DNA) = 2 pyrimidine residues (in DNA).</text>
        <dbReference type="EC" id="4.1.99.3"/>
    </reaction>
</comment>
<protein>
    <recommendedName>
        <fullName evidence="3">Deoxyribodipyrimidine photo-lyase</fullName>
        <ecNumber evidence="2">4.1.99.3</ecNumber>
    </recommendedName>
</protein>
<proteinExistence type="inferred from homology"/>
<dbReference type="EC" id="4.1.99.3" evidence="2"/>
<accession>A0A399R8B3</accession>
<comment type="caution">
    <text evidence="12">The sequence shown here is derived from an EMBL/GenBank/DDBJ whole genome shotgun (WGS) entry which is preliminary data.</text>
</comment>
<dbReference type="InterPro" id="IPR018394">
    <property type="entry name" value="DNA_photolyase_1_CS_C"/>
</dbReference>
<comment type="cofactor">
    <cofactor evidence="8">
        <name>FAD</name>
        <dbReference type="ChEBI" id="CHEBI:57692"/>
    </cofactor>
    <text evidence="8">Binds 1 FAD per subunit.</text>
</comment>
<evidence type="ECO:0000313" key="13">
    <source>
        <dbReference type="Proteomes" id="UP000265431"/>
    </source>
</evidence>
<dbReference type="GO" id="GO:0009416">
    <property type="term" value="P:response to light stimulus"/>
    <property type="evidence" value="ECO:0007669"/>
    <property type="project" value="TreeGrafter"/>
</dbReference>
<feature type="site" description="Electron transfer via tryptophanyl radical" evidence="9">
    <location>
        <position position="388"/>
    </location>
</feature>
<dbReference type="InterPro" id="IPR002081">
    <property type="entry name" value="Cryptochrome/DNA_photolyase_1"/>
</dbReference>
<dbReference type="EMBL" id="QWGB01000003">
    <property type="protein sequence ID" value="RIJ26275.1"/>
    <property type="molecule type" value="Genomic_DNA"/>
</dbReference>
<dbReference type="OrthoDB" id="9772484at2"/>
<dbReference type="PANTHER" id="PTHR11455">
    <property type="entry name" value="CRYPTOCHROME"/>
    <property type="match status" value="1"/>
</dbReference>
<dbReference type="SUPFAM" id="SSF52425">
    <property type="entry name" value="Cryptochrome/photolyase, N-terminal domain"/>
    <property type="match status" value="1"/>
</dbReference>
<keyword evidence="4 8" id="KW-0285">Flavoprotein</keyword>
<evidence type="ECO:0000256" key="6">
    <source>
        <dbReference type="ARBA" id="ARBA00022991"/>
    </source>
</evidence>
<comment type="cofactor">
    <cofactor evidence="1">
        <name>(6R)-5,10-methylene-5,6,7,8-tetrahydrofolate</name>
        <dbReference type="ChEBI" id="CHEBI:15636"/>
    </cofactor>
</comment>
<feature type="binding site" evidence="8">
    <location>
        <position position="228"/>
    </location>
    <ligand>
        <name>FAD</name>
        <dbReference type="ChEBI" id="CHEBI:57692"/>
    </ligand>
</feature>
<dbReference type="PROSITE" id="PS00394">
    <property type="entry name" value="DNA_PHOTOLYASES_1_1"/>
    <property type="match status" value="1"/>
</dbReference>
<dbReference type="Gene3D" id="1.10.579.10">
    <property type="entry name" value="DNA Cyclobutane Dipyrimidine Photolyase, subunit A, domain 3"/>
    <property type="match status" value="1"/>
</dbReference>
<dbReference type="Gene3D" id="3.40.50.620">
    <property type="entry name" value="HUPs"/>
    <property type="match status" value="1"/>
</dbReference>
<reference evidence="12 13" key="1">
    <citation type="submission" date="2018-08" db="EMBL/GenBank/DDBJ databases">
        <title>Henriciella mobilis sp. nov., isolated from seawater.</title>
        <authorList>
            <person name="Cheng H."/>
            <person name="Wu Y.-H."/>
            <person name="Xu X.-W."/>
            <person name="Guo L.-L."/>
        </authorList>
    </citation>
    <scope>NUCLEOTIDE SEQUENCE [LARGE SCALE GENOMIC DNA]</scope>
    <source>
        <strain evidence="12 13">CCUG66934</strain>
    </source>
</reference>
<dbReference type="GO" id="GO:0003677">
    <property type="term" value="F:DNA binding"/>
    <property type="evidence" value="ECO:0007669"/>
    <property type="project" value="TreeGrafter"/>
</dbReference>
<sequence>MGQENPTSVIVWFRNDLRLADHAALAAAVKADAKIFPVYILEDTVAGGRKLGGASKWWLDKSLKSLRSAISQRGGKLICRKGDAEKVLHDLVSETGADAVFWGRRYTQPEMDRDADIKKALQDEGIEAESFNTCLLTEPWSYQTTSGGYYKVFTPYWRAVRSSFEAPDPVQAPETFAGIGINGDEIESWELHPSKPDWSKGFDDMWTPGEEGAQERLQSFLDGPVREYEEMRNRPDQDGTSGLSPHLHHGEISPATVWRAVMGRINRGLQEEESAWSFLSEIVWREFSYVLIYHNPKMGRENYDSKFNKMEWRSNKKDLELWQKGKTGYPIVDAGMRQLWATGWMHNRVRMIVASLLTKHLLLNWTEGEDWFWDTLVDADPASNAAGWQWTAGSGADASPYFRVFNPITQGQKFDQTGAYVRRWCPELKKLPNKHLHAPWEAGRHVLEKAGIELGKTYPRPIIEHRQGRQRALDAWETLKGKQD</sequence>
<name>A0A399R8B3_9PROT</name>
<dbReference type="InterPro" id="IPR036155">
    <property type="entry name" value="Crypto/Photolyase_N_sf"/>
</dbReference>
<evidence type="ECO:0000256" key="4">
    <source>
        <dbReference type="ARBA" id="ARBA00022630"/>
    </source>
</evidence>
<keyword evidence="13" id="KW-1185">Reference proteome</keyword>
<feature type="binding site" evidence="8">
    <location>
        <begin position="240"/>
        <end position="244"/>
    </location>
    <ligand>
        <name>FAD</name>
        <dbReference type="ChEBI" id="CHEBI:57692"/>
    </ligand>
</feature>
<dbReference type="PANTHER" id="PTHR11455:SF9">
    <property type="entry name" value="CRYPTOCHROME CIRCADIAN CLOCK 5 ISOFORM X1"/>
    <property type="match status" value="1"/>
</dbReference>
<dbReference type="InterPro" id="IPR006050">
    <property type="entry name" value="DNA_photolyase_N"/>
</dbReference>
<dbReference type="InterPro" id="IPR014729">
    <property type="entry name" value="Rossmann-like_a/b/a_fold"/>
</dbReference>
<evidence type="ECO:0000256" key="10">
    <source>
        <dbReference type="RuleBase" id="RU004182"/>
    </source>
</evidence>
<evidence type="ECO:0000313" key="12">
    <source>
        <dbReference type="EMBL" id="RIJ26275.1"/>
    </source>
</evidence>
<feature type="binding site" evidence="8">
    <location>
        <begin position="378"/>
        <end position="380"/>
    </location>
    <ligand>
        <name>FAD</name>
        <dbReference type="ChEBI" id="CHEBI:57692"/>
    </ligand>
</feature>
<dbReference type="InterPro" id="IPR005101">
    <property type="entry name" value="Cryptochr/Photolyase_FAD-bd"/>
</dbReference>
<dbReference type="SUPFAM" id="SSF48173">
    <property type="entry name" value="Cryptochrome/photolyase FAD-binding domain"/>
    <property type="match status" value="1"/>
</dbReference>
<keyword evidence="6 10" id="KW-0157">Chromophore</keyword>
<dbReference type="Proteomes" id="UP000265431">
    <property type="component" value="Unassembled WGS sequence"/>
</dbReference>
<evidence type="ECO:0000256" key="9">
    <source>
        <dbReference type="PIRSR" id="PIRSR602081-2"/>
    </source>
</evidence>
<dbReference type="FunFam" id="1.10.579.10:FF:000003">
    <property type="entry name" value="Deoxyribodipyrimidine photo-lyase"/>
    <property type="match status" value="1"/>
</dbReference>
<feature type="site" description="Electron transfer via tryptophanyl radical" evidence="9">
    <location>
        <position position="312"/>
    </location>
</feature>
<feature type="domain" description="Photolyase/cryptochrome alpha/beta" evidence="11">
    <location>
        <begin position="7"/>
        <end position="136"/>
    </location>
</feature>
<comment type="similarity">
    <text evidence="10">Belongs to the DNA photolyase family.</text>
</comment>
<dbReference type="PROSITE" id="PS51645">
    <property type="entry name" value="PHR_CRY_ALPHA_BETA"/>
    <property type="match status" value="1"/>
</dbReference>
<dbReference type="GO" id="GO:0003904">
    <property type="term" value="F:deoxyribodipyrimidine photo-lyase activity"/>
    <property type="evidence" value="ECO:0007669"/>
    <property type="project" value="UniProtKB-EC"/>
</dbReference>
<feature type="site" description="Electron transfer via tryptophanyl radical" evidence="9">
    <location>
        <position position="365"/>
    </location>
</feature>
<evidence type="ECO:0000256" key="7">
    <source>
        <dbReference type="ARBA" id="ARBA00033999"/>
    </source>
</evidence>
<evidence type="ECO:0000256" key="3">
    <source>
        <dbReference type="ARBA" id="ARBA00014046"/>
    </source>
</evidence>
<dbReference type="Pfam" id="PF00875">
    <property type="entry name" value="DNA_photolyase"/>
    <property type="match status" value="1"/>
</dbReference>
<evidence type="ECO:0000256" key="1">
    <source>
        <dbReference type="ARBA" id="ARBA00001932"/>
    </source>
</evidence>
<dbReference type="Gene3D" id="1.25.40.80">
    <property type="match status" value="1"/>
</dbReference>
<dbReference type="GO" id="GO:0000719">
    <property type="term" value="P:photoreactive repair"/>
    <property type="evidence" value="ECO:0007669"/>
    <property type="project" value="UniProtKB-ARBA"/>
</dbReference>
<evidence type="ECO:0000259" key="11">
    <source>
        <dbReference type="PROSITE" id="PS51645"/>
    </source>
</evidence>
<dbReference type="PRINTS" id="PR00147">
    <property type="entry name" value="DNAPHOTLYASE"/>
</dbReference>
<keyword evidence="5 8" id="KW-0274">FAD</keyword>
<evidence type="ECO:0000256" key="2">
    <source>
        <dbReference type="ARBA" id="ARBA00013149"/>
    </source>
</evidence>
<dbReference type="AlphaFoldDB" id="A0A399R8B3"/>